<gene>
    <name evidence="1" type="ORF">COY98_00745</name>
</gene>
<dbReference type="AlphaFoldDB" id="A0A2M7Q6R8"/>
<proteinExistence type="predicted"/>
<dbReference type="Proteomes" id="UP000230732">
    <property type="component" value="Unassembled WGS sequence"/>
</dbReference>
<dbReference type="EMBL" id="PFKX01000023">
    <property type="protein sequence ID" value="PIY58664.1"/>
    <property type="molecule type" value="Genomic_DNA"/>
</dbReference>
<evidence type="ECO:0000313" key="1">
    <source>
        <dbReference type="EMBL" id="PIY58664.1"/>
    </source>
</evidence>
<comment type="caution">
    <text evidence="1">The sequence shown here is derived from an EMBL/GenBank/DDBJ whole genome shotgun (WGS) entry which is preliminary data.</text>
</comment>
<reference evidence="2" key="1">
    <citation type="submission" date="2017-09" db="EMBL/GenBank/DDBJ databases">
        <title>Depth-based differentiation of microbial function through sediment-hosted aquifers and enrichment of novel symbionts in the deep terrestrial subsurface.</title>
        <authorList>
            <person name="Probst A.J."/>
            <person name="Ladd B."/>
            <person name="Jarett J.K."/>
            <person name="Geller-Mcgrath D.E."/>
            <person name="Sieber C.M.K."/>
            <person name="Emerson J.B."/>
            <person name="Anantharaman K."/>
            <person name="Thomas B.C."/>
            <person name="Malmstrom R."/>
            <person name="Stieglmeier M."/>
            <person name="Klingl A."/>
            <person name="Woyke T."/>
            <person name="Ryan C.M."/>
            <person name="Banfield J.F."/>
        </authorList>
    </citation>
    <scope>NUCLEOTIDE SEQUENCE [LARGE SCALE GENOMIC DNA]</scope>
</reference>
<name>A0A2M7Q6R8_9BACT</name>
<organism evidence="1 2">
    <name type="scientific">Candidatus Yonathbacteria bacterium CG_4_10_14_0_8_um_filter_43_17</name>
    <dbReference type="NCBI Taxonomy" id="1975099"/>
    <lineage>
        <taxon>Bacteria</taxon>
        <taxon>Candidatus Yonathiibacteriota</taxon>
    </lineage>
</organism>
<sequence>MTKGSTKKIVVLGVCADHHAVYSEVMKDHKVVFATSHEDALRAGRNADVVAVNIDKHNEFLNSMFDRLYEGKVVAIATSRKLMNKLVELPNGEKIDPVCQRTAPEEIMRLLAV</sequence>
<accession>A0A2M7Q6R8</accession>
<protein>
    <recommendedName>
        <fullName evidence="3">RCK N-terminal domain-containing protein</fullName>
    </recommendedName>
</protein>
<evidence type="ECO:0008006" key="3">
    <source>
        <dbReference type="Google" id="ProtNLM"/>
    </source>
</evidence>
<evidence type="ECO:0000313" key="2">
    <source>
        <dbReference type="Proteomes" id="UP000230732"/>
    </source>
</evidence>